<accession>A0A7W9YKG9</accession>
<dbReference type="RefSeq" id="WP_184077502.1">
    <property type="nucleotide sequence ID" value="NZ_JACHDS010000001.1"/>
</dbReference>
<reference evidence="1 2" key="1">
    <citation type="submission" date="2020-08" db="EMBL/GenBank/DDBJ databases">
        <title>Sequencing the genomes of 1000 actinobacteria strains.</title>
        <authorList>
            <person name="Klenk H.-P."/>
        </authorList>
    </citation>
    <scope>NUCLEOTIDE SEQUENCE [LARGE SCALE GENOMIC DNA]</scope>
    <source>
        <strain evidence="1 2">DSM 46659</strain>
    </source>
</reference>
<sequence length="72" mass="7812">MTTWCEIKDVGDPARLRALADAMGAPVVQRGYTLDGRAILSATCPRCERLTVVAVTPAKSPQAPIVWRSPFE</sequence>
<keyword evidence="2" id="KW-1185">Reference proteome</keyword>
<evidence type="ECO:0000313" key="2">
    <source>
        <dbReference type="Proteomes" id="UP000546642"/>
    </source>
</evidence>
<evidence type="ECO:0000313" key="1">
    <source>
        <dbReference type="EMBL" id="MBB6173847.1"/>
    </source>
</evidence>
<dbReference type="Proteomes" id="UP000546642">
    <property type="component" value="Unassembled WGS sequence"/>
</dbReference>
<proteinExistence type="predicted"/>
<comment type="caution">
    <text evidence="1">The sequence shown here is derived from an EMBL/GenBank/DDBJ whole genome shotgun (WGS) entry which is preliminary data.</text>
</comment>
<dbReference type="EMBL" id="JACHDS010000001">
    <property type="protein sequence ID" value="MBB6173847.1"/>
    <property type="molecule type" value="Genomic_DNA"/>
</dbReference>
<name>A0A7W9YKG9_9ACTN</name>
<gene>
    <name evidence="1" type="ORF">HNR23_003907</name>
</gene>
<protein>
    <submittedName>
        <fullName evidence="1">Uncharacterized protein</fullName>
    </submittedName>
</protein>
<dbReference type="AlphaFoldDB" id="A0A7W9YKG9"/>
<organism evidence="1 2">
    <name type="scientific">Nocardiopsis mwathae</name>
    <dbReference type="NCBI Taxonomy" id="1472723"/>
    <lineage>
        <taxon>Bacteria</taxon>
        <taxon>Bacillati</taxon>
        <taxon>Actinomycetota</taxon>
        <taxon>Actinomycetes</taxon>
        <taxon>Streptosporangiales</taxon>
        <taxon>Nocardiopsidaceae</taxon>
        <taxon>Nocardiopsis</taxon>
    </lineage>
</organism>